<proteinExistence type="predicted"/>
<evidence type="ECO:0000259" key="1">
    <source>
        <dbReference type="Pfam" id="PF25767"/>
    </source>
</evidence>
<feature type="non-terminal residue" evidence="2">
    <location>
        <position position="1"/>
    </location>
</feature>
<dbReference type="EMBL" id="GDID01004910">
    <property type="protein sequence ID" value="JAP91696.1"/>
    <property type="molecule type" value="Transcribed_RNA"/>
</dbReference>
<evidence type="ECO:0000313" key="2">
    <source>
        <dbReference type="EMBL" id="JAP91696.1"/>
    </source>
</evidence>
<dbReference type="Gene3D" id="1.25.10.10">
    <property type="entry name" value="Leucine-rich Repeat Variant"/>
    <property type="match status" value="1"/>
</dbReference>
<organism evidence="2">
    <name type="scientific">Trepomonas sp. PC1</name>
    <dbReference type="NCBI Taxonomy" id="1076344"/>
    <lineage>
        <taxon>Eukaryota</taxon>
        <taxon>Metamonada</taxon>
        <taxon>Diplomonadida</taxon>
        <taxon>Hexamitidae</taxon>
        <taxon>Hexamitinae</taxon>
        <taxon>Trepomonas</taxon>
    </lineage>
</organism>
<dbReference type="SUPFAM" id="SSF48371">
    <property type="entry name" value="ARM repeat"/>
    <property type="match status" value="1"/>
</dbReference>
<protein>
    <submittedName>
        <fullName evidence="2">Tubulin specific chaperone D</fullName>
    </submittedName>
</protein>
<dbReference type="AlphaFoldDB" id="A0A146K7X9"/>
<reference evidence="2" key="1">
    <citation type="submission" date="2015-07" db="EMBL/GenBank/DDBJ databases">
        <title>Adaptation to a free-living lifestyle via gene acquisitions in the diplomonad Trepomonas sp. PC1.</title>
        <authorList>
            <person name="Xu F."/>
            <person name="Jerlstrom-Hultqvist J."/>
            <person name="Kolisko M."/>
            <person name="Simpson A.G.B."/>
            <person name="Roger A.J."/>
            <person name="Svard S.G."/>
            <person name="Andersson J.O."/>
        </authorList>
    </citation>
    <scope>NUCLEOTIDE SEQUENCE</scope>
    <source>
        <strain evidence="2">PC1</strain>
    </source>
</reference>
<dbReference type="InterPro" id="IPR058033">
    <property type="entry name" value="ARM_TBCD_2nd"/>
</dbReference>
<dbReference type="GO" id="GO:0007021">
    <property type="term" value="P:tubulin complex assembly"/>
    <property type="evidence" value="ECO:0007669"/>
    <property type="project" value="InterPro"/>
</dbReference>
<dbReference type="GO" id="GO:0000226">
    <property type="term" value="P:microtubule cytoskeleton organization"/>
    <property type="evidence" value="ECO:0007669"/>
    <property type="project" value="TreeGrafter"/>
</dbReference>
<gene>
    <name evidence="2" type="ORF">TPC1_16609</name>
</gene>
<dbReference type="PANTHER" id="PTHR12658">
    <property type="entry name" value="BETA-TUBULIN COFACTOR D"/>
    <property type="match status" value="1"/>
</dbReference>
<dbReference type="PANTHER" id="PTHR12658:SF0">
    <property type="entry name" value="TUBULIN-SPECIFIC CHAPERONE D"/>
    <property type="match status" value="1"/>
</dbReference>
<name>A0A146K7X9_9EUKA</name>
<sequence>ISFINQQIDKQINKPKKELTSFVQLLSFIQRFSQQKIQVLQQTSSIRSLLSSQNRELRKITSVLISRVSASFLQKSYQTKESQLKEAQQFDVPEEFDFYIDGLLLCLSDSDQFVRQTAAFGLGQIIQKLPILFLQELVQAVFDCCSEAETAETWNGALQCIGELLRTSSISIKDNKGQLLKILTQAFQNKFKQQNMVKDAACFVSWALARSCPPSELGTEFTQQISNNLLALACLDRDICIRRCAAAAFQECAGRWRSEFIKNSIQCAALVDFYKLGDLEESYFGVAVQISQFQECYRVTMLKYLVDQYLMNQQQAARTQVTTLISKLYQQDDWVVEEMLVNLEDIEDWVRFSASCELLSYLPLSVEQKTQLAKALTLQLQNFVSNQNADIQHHLTQNLCSVLLVLQNSLDQQLISQFVKQVFPQSVRYYFQDLAIQNYDRIFSNKVLQLKRHVDSDQTQRDDDLLNAVNLLFVENNQKAEKCLQIMKKCRSAAENVVRIYVLEAVSAHNFQPSENQRETESLYQIISLGLNDFTSDTRGDVGALVRHKAFNCIKSHFQAQNLQENEKFAQLYKIAVCQFCCSRVEQMKLLGIKTLFRDANLLKIPIQSQKYVQVQQKEDFIFDMAELTNEELQRQIEKSDSALIQNGFQLFKDVFIKDPTLKFVCLKQLVLNVCYGQKDEIAETVLLIKDLKQEEFYGFVLKLLDKITNQGYQGQLQFSCILISNYLIHKNYVPNTVQLKLLVEKIIAYMKQEQINFNAFQTGFSVLGFVVKNIQEDELQQSCKNELLQYLVHRTVKLREQSFDVILSLNLDNQQIEEMCQVDWMSLNVQKAEEKQKWLRGVVGW</sequence>
<accession>A0A146K7X9</accession>
<dbReference type="InterPro" id="IPR011989">
    <property type="entry name" value="ARM-like"/>
</dbReference>
<dbReference type="GO" id="GO:0007023">
    <property type="term" value="P:post-chaperonin tubulin folding pathway"/>
    <property type="evidence" value="ECO:0007669"/>
    <property type="project" value="InterPro"/>
</dbReference>
<dbReference type="InterPro" id="IPR016024">
    <property type="entry name" value="ARM-type_fold"/>
</dbReference>
<dbReference type="GO" id="GO:0048487">
    <property type="term" value="F:beta-tubulin binding"/>
    <property type="evidence" value="ECO:0007669"/>
    <property type="project" value="InterPro"/>
</dbReference>
<feature type="domain" description="Tubulin-folding cofactor D ARM repeats" evidence="1">
    <location>
        <begin position="73"/>
        <end position="256"/>
    </location>
</feature>
<dbReference type="Pfam" id="PF25767">
    <property type="entry name" value="ARM_TBCD_2nd"/>
    <property type="match status" value="1"/>
</dbReference>
<dbReference type="GO" id="GO:0005096">
    <property type="term" value="F:GTPase activator activity"/>
    <property type="evidence" value="ECO:0007669"/>
    <property type="project" value="InterPro"/>
</dbReference>
<dbReference type="InterPro" id="IPR033162">
    <property type="entry name" value="TBCD"/>
</dbReference>